<feature type="domain" description="CinA C-terminal" evidence="1">
    <location>
        <begin position="7"/>
        <end position="162"/>
    </location>
</feature>
<name>A0ABS5PFH6_9FLAO</name>
<evidence type="ECO:0000259" key="1">
    <source>
        <dbReference type="Pfam" id="PF02464"/>
    </source>
</evidence>
<dbReference type="Proteomes" id="UP000722625">
    <property type="component" value="Unassembled WGS sequence"/>
</dbReference>
<protein>
    <submittedName>
        <fullName evidence="2">Nicotinamide-nucleotide amidohydrolase family protein</fullName>
    </submittedName>
</protein>
<dbReference type="RefSeq" id="WP_213304557.1">
    <property type="nucleotide sequence ID" value="NZ_JAGYVZ010000019.1"/>
</dbReference>
<sequence length="171" mass="19020">MDIEKIKKFNSELIEKKITICCAESITAGLLASTIASIPGASSVLKGSIVTYNPELKISILGVKPETLFKHSAESIETTVEMVNGLVKTYSNAELYVAVTGVASEPLENSGVIKKWGQVYIAIYYNNEIYETDKIIDFIKTDEIEIRNEIREKTVDLILEKILEVIYKPVS</sequence>
<dbReference type="Pfam" id="PF02464">
    <property type="entry name" value="CinA"/>
    <property type="match status" value="1"/>
</dbReference>
<evidence type="ECO:0000313" key="3">
    <source>
        <dbReference type="Proteomes" id="UP000722625"/>
    </source>
</evidence>
<reference evidence="2 3" key="1">
    <citation type="journal article" date="2018" name="Int. J. Syst. Evol. Microbiol.">
        <title>Flavobacterium chryseum sp. nov. and Flavobacterium psychroterrae sp. nov., novel environmental bacteria isolated from Antarctica.</title>
        <authorList>
            <person name="Kralova S."/>
            <person name="Svec P."/>
            <person name="Busse H.J."/>
            <person name="Stankova E."/>
            <person name="Vaczi P."/>
            <person name="Sedlacek I."/>
        </authorList>
    </citation>
    <scope>NUCLEOTIDE SEQUENCE [LARGE SCALE GENOMIC DNA]</scope>
    <source>
        <strain evidence="2 3">CCM 8827</strain>
    </source>
</reference>
<organism evidence="2 3">
    <name type="scientific">Flavobacterium psychroterrae</name>
    <dbReference type="NCBI Taxonomy" id="2133767"/>
    <lineage>
        <taxon>Bacteria</taxon>
        <taxon>Pseudomonadati</taxon>
        <taxon>Bacteroidota</taxon>
        <taxon>Flavobacteriia</taxon>
        <taxon>Flavobacteriales</taxon>
        <taxon>Flavobacteriaceae</taxon>
        <taxon>Flavobacterium</taxon>
    </lineage>
</organism>
<evidence type="ECO:0000313" key="2">
    <source>
        <dbReference type="EMBL" id="MBS7233058.1"/>
    </source>
</evidence>
<dbReference type="Gene3D" id="3.90.950.20">
    <property type="entry name" value="CinA-like"/>
    <property type="match status" value="1"/>
</dbReference>
<comment type="caution">
    <text evidence="2">The sequence shown here is derived from an EMBL/GenBank/DDBJ whole genome shotgun (WGS) entry which is preliminary data.</text>
</comment>
<dbReference type="InterPro" id="IPR036653">
    <property type="entry name" value="CinA-like_C"/>
</dbReference>
<accession>A0ABS5PFH6</accession>
<dbReference type="SUPFAM" id="SSF142433">
    <property type="entry name" value="CinA-like"/>
    <property type="match status" value="1"/>
</dbReference>
<proteinExistence type="predicted"/>
<dbReference type="EMBL" id="JAGYVZ010000019">
    <property type="protein sequence ID" value="MBS7233058.1"/>
    <property type="molecule type" value="Genomic_DNA"/>
</dbReference>
<keyword evidence="3" id="KW-1185">Reference proteome</keyword>
<dbReference type="InterPro" id="IPR008136">
    <property type="entry name" value="CinA_C"/>
</dbReference>
<gene>
    <name evidence="2" type="ORF">KHA90_18710</name>
</gene>
<dbReference type="NCBIfam" id="TIGR00199">
    <property type="entry name" value="PncC_domain"/>
    <property type="match status" value="1"/>
</dbReference>